<gene>
    <name evidence="2" type="ORF">HELGO_WM46482</name>
</gene>
<reference evidence="2" key="1">
    <citation type="submission" date="2020-01" db="EMBL/GenBank/DDBJ databases">
        <authorList>
            <person name="Meier V. D."/>
            <person name="Meier V D."/>
        </authorList>
    </citation>
    <scope>NUCLEOTIDE SEQUENCE</scope>
    <source>
        <strain evidence="2">HLG_WM_MAG_02</strain>
    </source>
</reference>
<dbReference type="AlphaFoldDB" id="A0A6S6TTD7"/>
<organism evidence="2">
    <name type="scientific">uncultured Sulfurovum sp</name>
    <dbReference type="NCBI Taxonomy" id="269237"/>
    <lineage>
        <taxon>Bacteria</taxon>
        <taxon>Pseudomonadati</taxon>
        <taxon>Campylobacterota</taxon>
        <taxon>Epsilonproteobacteria</taxon>
        <taxon>Campylobacterales</taxon>
        <taxon>Sulfurovaceae</taxon>
        <taxon>Sulfurovum</taxon>
        <taxon>environmental samples</taxon>
    </lineage>
</organism>
<proteinExistence type="predicted"/>
<evidence type="ECO:0000256" key="1">
    <source>
        <dbReference type="SAM" id="MobiDB-lite"/>
    </source>
</evidence>
<name>A0A6S6TTD7_9BACT</name>
<protein>
    <submittedName>
        <fullName evidence="2">Uncharacterized protein</fullName>
    </submittedName>
</protein>
<sequence>MIGLDVEAFLGLSELEELEALELCDTLWLAKYMKTDNQYYVEEENKKEIEKPKSTSTEQKDNVKDSQKQTPSKKTNIDIEEDENVALSLGNIETTKQKSFYVPHKGYFDNTTQLSSYLRGFKEKVDSRHKTLFNEEKTVDYIASTKISTVFLEAKKEKKYELYLVIDSSDSMVLWREMVDSYANLLVNSGVFRSVKRVYIDTKSEETIFYNRHLAKLKTC</sequence>
<accession>A0A6S6TTD7</accession>
<feature type="region of interest" description="Disordered" evidence="1">
    <location>
        <begin position="44"/>
        <end position="77"/>
    </location>
</feature>
<feature type="compositionally biased region" description="Basic and acidic residues" evidence="1">
    <location>
        <begin position="44"/>
        <end position="67"/>
    </location>
</feature>
<evidence type="ECO:0000313" key="2">
    <source>
        <dbReference type="EMBL" id="CAA6819363.1"/>
    </source>
</evidence>
<dbReference type="EMBL" id="CACVAZ010000122">
    <property type="protein sequence ID" value="CAA6819363.1"/>
    <property type="molecule type" value="Genomic_DNA"/>
</dbReference>